<dbReference type="Proteomes" id="UP000542776">
    <property type="component" value="Unassembled WGS sequence"/>
</dbReference>
<organism evidence="6 7">
    <name type="scientific">Aureimonas pseudogalii</name>
    <dbReference type="NCBI Taxonomy" id="1744844"/>
    <lineage>
        <taxon>Bacteria</taxon>
        <taxon>Pseudomonadati</taxon>
        <taxon>Pseudomonadota</taxon>
        <taxon>Alphaproteobacteria</taxon>
        <taxon>Hyphomicrobiales</taxon>
        <taxon>Aurantimonadaceae</taxon>
        <taxon>Aureimonas</taxon>
    </lineage>
</organism>
<name>A0A7W6MJU5_9HYPH</name>
<dbReference type="EMBL" id="JACIEK010000006">
    <property type="protein sequence ID" value="MBB3998620.1"/>
    <property type="molecule type" value="Genomic_DNA"/>
</dbReference>
<dbReference type="Pfam" id="PF25209">
    <property type="entry name" value="Phage_capsid_4"/>
    <property type="match status" value="1"/>
</dbReference>
<evidence type="ECO:0000313" key="7">
    <source>
        <dbReference type="Proteomes" id="UP000542776"/>
    </source>
</evidence>
<proteinExistence type="predicted"/>
<feature type="domain" description="Prohead serine protease" evidence="5">
    <location>
        <begin position="104"/>
        <end position="181"/>
    </location>
</feature>
<keyword evidence="1" id="KW-1188">Viral release from host cell</keyword>
<evidence type="ECO:0000256" key="2">
    <source>
        <dbReference type="ARBA" id="ARBA00022670"/>
    </source>
</evidence>
<evidence type="ECO:0000256" key="1">
    <source>
        <dbReference type="ARBA" id="ARBA00022612"/>
    </source>
</evidence>
<dbReference type="RefSeq" id="WP_183200160.1">
    <property type="nucleotide sequence ID" value="NZ_JACIEK010000006.1"/>
</dbReference>
<dbReference type="InterPro" id="IPR054613">
    <property type="entry name" value="Peptidase_S78_dom"/>
</dbReference>
<dbReference type="Pfam" id="PF04586">
    <property type="entry name" value="Peptidase_S78"/>
    <property type="match status" value="1"/>
</dbReference>
<evidence type="ECO:0000259" key="5">
    <source>
        <dbReference type="Pfam" id="PF04586"/>
    </source>
</evidence>
<accession>A0A7W6MJU5</accession>
<dbReference type="GO" id="GO:0008233">
    <property type="term" value="F:peptidase activity"/>
    <property type="evidence" value="ECO:0007669"/>
    <property type="project" value="UniProtKB-KW"/>
</dbReference>
<evidence type="ECO:0000256" key="4">
    <source>
        <dbReference type="SAM" id="MobiDB-lite"/>
    </source>
</evidence>
<evidence type="ECO:0000313" key="6">
    <source>
        <dbReference type="EMBL" id="MBB3998620.1"/>
    </source>
</evidence>
<reference evidence="6 7" key="1">
    <citation type="submission" date="2020-08" db="EMBL/GenBank/DDBJ databases">
        <title>Genomic Encyclopedia of Type Strains, Phase IV (KMG-IV): sequencing the most valuable type-strain genomes for metagenomic binning, comparative biology and taxonomic classification.</title>
        <authorList>
            <person name="Goeker M."/>
        </authorList>
    </citation>
    <scope>NUCLEOTIDE SEQUENCE [LARGE SCALE GENOMIC DNA]</scope>
    <source>
        <strain evidence="6 7">DSM 102238</strain>
    </source>
</reference>
<feature type="region of interest" description="Disordered" evidence="4">
    <location>
        <begin position="246"/>
        <end position="266"/>
    </location>
</feature>
<feature type="region of interest" description="Disordered" evidence="4">
    <location>
        <begin position="1"/>
        <end position="23"/>
    </location>
</feature>
<evidence type="ECO:0000256" key="3">
    <source>
        <dbReference type="ARBA" id="ARBA00022801"/>
    </source>
</evidence>
<comment type="caution">
    <text evidence="6">The sequence shown here is derived from an EMBL/GenBank/DDBJ whole genome shotgun (WGS) entry which is preliminary data.</text>
</comment>
<sequence>MSVTTATRPPLAGTFTRAGTTGTGTWNDDARTVDVIMSSGAAVARRSWSEGAYTEILEISASAVDLSRCDGMSVLDSHAPFTIENRVGTVVPGSARISGGNLIGTVKLSRNTLGESLAQDLRDGHGFSVSVGYRVDTYTWDEGSGDAIPTLTATRWLPMELSIVAIPADAAARTRSHERTTAMNDVTAAPSTASPAVAAERQRGIEIGLIGRRAGMDAATIEAAVNGNTTIADFRAAAFEAMATRQEQTPSFPHSPARTSSDGASDLEARGEALFARANPGHRLSERARRHANLLPAEHARDLLRARGESVTGLSHAGLITRALHATSDFPAIIVAAGSMAVREGYAQLDTEIRQTARPTTLENFKTHHSVNLSSAPRLLKVNEHGEYKRGTFRENAEGYGLSTFGRIIGVTRQLLINDDTNIFSRIPQRLGQSAREFELASLVAFIEGNPTMSDGFAVFSPEHNNLGAGAALSVASLSAARLAMRRQIGLAGEAIGVRPRFLIVPAELETVAEQVLAEIAARAVSDVNPFAGKLVLIVEHRLADKAAWYLAADPAQIDGLEFAHLAGQEGPVMESKAGWDVDGVEIKVRLDYGAGWVDYRAWFKNPGV</sequence>
<dbReference type="AlphaFoldDB" id="A0A7W6MJU5"/>
<gene>
    <name evidence="6" type="ORF">GGR04_002468</name>
</gene>
<protein>
    <recommendedName>
        <fullName evidence="5">Prohead serine protease domain-containing protein</fullName>
    </recommendedName>
</protein>
<dbReference type="NCBIfam" id="NF045541">
    <property type="entry name" value="scaf_prot_MCP2"/>
    <property type="match status" value="1"/>
</dbReference>
<dbReference type="GO" id="GO:0006508">
    <property type="term" value="P:proteolysis"/>
    <property type="evidence" value="ECO:0007669"/>
    <property type="project" value="UniProtKB-KW"/>
</dbReference>
<keyword evidence="7" id="KW-1185">Reference proteome</keyword>
<keyword evidence="2" id="KW-0645">Protease</keyword>
<keyword evidence="3" id="KW-0378">Hydrolase</keyword>
<feature type="compositionally biased region" description="Polar residues" evidence="4">
    <location>
        <begin position="246"/>
        <end position="263"/>
    </location>
</feature>
<feature type="compositionally biased region" description="Low complexity" evidence="4">
    <location>
        <begin position="13"/>
        <end position="23"/>
    </location>
</feature>